<comment type="caution">
    <text evidence="1">The sequence shown here is derived from an EMBL/GenBank/DDBJ whole genome shotgun (WGS) entry which is preliminary data.</text>
</comment>
<protein>
    <submittedName>
        <fullName evidence="1">DUF3090 domain-containing protein</fullName>
    </submittedName>
</protein>
<sequence length="183" mass="20624">MMHFQYDLNPVDFIIADAIGEPGKRLFFLQGRAGRQVVSVALEKQEVNNLALSVLQLLEELERRFPDLPPATRSTKTLKPMMPIEPAFRVAQLILGYDEHEDKIWLIAKALMLDESGELIDPNDERVPAVRFVATRSQMRALSEHALEVVAAGRPLCPLCGRPIDREGHFCPRTDGHAMPIFL</sequence>
<name>A0A7C1FHA7_9CHLR</name>
<evidence type="ECO:0000313" key="1">
    <source>
        <dbReference type="EMBL" id="HDX30374.1"/>
    </source>
</evidence>
<accession>A0A7C1FHA7</accession>
<gene>
    <name evidence="1" type="ORF">ENQ20_02645</name>
</gene>
<dbReference type="AlphaFoldDB" id="A0A7C1FHA7"/>
<organism evidence="1">
    <name type="scientific">Caldilinea aerophila</name>
    <dbReference type="NCBI Taxonomy" id="133453"/>
    <lineage>
        <taxon>Bacteria</taxon>
        <taxon>Bacillati</taxon>
        <taxon>Chloroflexota</taxon>
        <taxon>Caldilineae</taxon>
        <taxon>Caldilineales</taxon>
        <taxon>Caldilineaceae</taxon>
        <taxon>Caldilinea</taxon>
    </lineage>
</organism>
<dbReference type="InterPro" id="IPR021441">
    <property type="entry name" value="DUF3090"/>
</dbReference>
<dbReference type="Pfam" id="PF11290">
    <property type="entry name" value="DUF3090"/>
    <property type="match status" value="1"/>
</dbReference>
<dbReference type="EMBL" id="DSMG01000037">
    <property type="protein sequence ID" value="HDX30374.1"/>
    <property type="molecule type" value="Genomic_DNA"/>
</dbReference>
<reference evidence="1" key="1">
    <citation type="journal article" date="2020" name="mSystems">
        <title>Genome- and Community-Level Interaction Insights into Carbon Utilization and Element Cycling Functions of Hydrothermarchaeota in Hydrothermal Sediment.</title>
        <authorList>
            <person name="Zhou Z."/>
            <person name="Liu Y."/>
            <person name="Xu W."/>
            <person name="Pan J."/>
            <person name="Luo Z.H."/>
            <person name="Li M."/>
        </authorList>
    </citation>
    <scope>NUCLEOTIDE SEQUENCE [LARGE SCALE GENOMIC DNA]</scope>
    <source>
        <strain evidence="1">SpSt-289</strain>
    </source>
</reference>
<proteinExistence type="predicted"/>
<dbReference type="NCBIfam" id="TIGR03847">
    <property type="entry name" value="conserved hypothetical protein"/>
    <property type="match status" value="1"/>
</dbReference>